<feature type="region of interest" description="Disordered" evidence="13">
    <location>
        <begin position="1"/>
        <end position="24"/>
    </location>
</feature>
<gene>
    <name evidence="15" type="ORF">D0Z07_0519</name>
</gene>
<feature type="region of interest" description="Disordered" evidence="13">
    <location>
        <begin position="268"/>
        <end position="296"/>
    </location>
</feature>
<comment type="function">
    <text evidence="12">Putative RNA polymerase II subunit B1 C-terminal domain (CTD) phosphatase involved in RNA polymerase II transcription regulation.</text>
</comment>
<dbReference type="GO" id="GO:0005737">
    <property type="term" value="C:cytoplasm"/>
    <property type="evidence" value="ECO:0007669"/>
    <property type="project" value="TreeGrafter"/>
</dbReference>
<dbReference type="InterPro" id="IPR007308">
    <property type="entry name" value="Rtr1/RPAP2_dom"/>
</dbReference>
<keyword evidence="4 12" id="KW-0863">Zinc-finger</keyword>
<accession>A0A9P6VSX9</accession>
<dbReference type="PROSITE" id="PS51479">
    <property type="entry name" value="ZF_RTR1"/>
    <property type="match status" value="1"/>
</dbReference>
<sequence>MAAPKSILKKTSYPATTSRSKDERDREVALYHANLLQERKDIELKILLNTETLIDYPLASKPYDASNPSPVDARSFKKLVQPFQPSDYDSLIVERNINEHCGYSLCPNDRVKDGAAGKYRLIGKTGKAKNFKVVEKGELEKWCSSACAKRALYVRVQLSQVPAWERDITYGMEIDLLDESKSGEDPTVERHEKMDSFTPDDPGKKNATDLALERGDKGVGAKKGLVDVDIKEKDVQRPAQAPSFETEDISERLESLHLQLEGHTTVFGSKRQRRHHEELEGIDEDGYCSDTDWKLD</sequence>
<keyword evidence="7 12" id="KW-0904">Protein phosphatase</keyword>
<dbReference type="GO" id="GO:0008420">
    <property type="term" value="F:RNA polymerase II CTD heptapeptide repeat phosphatase activity"/>
    <property type="evidence" value="ECO:0007669"/>
    <property type="project" value="UniProtKB-UniRule"/>
</dbReference>
<comment type="catalytic activity">
    <reaction evidence="9 12">
        <text>O-phospho-L-seryl-[protein] + H2O = L-seryl-[protein] + phosphate</text>
        <dbReference type="Rhea" id="RHEA:20629"/>
        <dbReference type="Rhea" id="RHEA-COMP:9863"/>
        <dbReference type="Rhea" id="RHEA-COMP:11604"/>
        <dbReference type="ChEBI" id="CHEBI:15377"/>
        <dbReference type="ChEBI" id="CHEBI:29999"/>
        <dbReference type="ChEBI" id="CHEBI:43474"/>
        <dbReference type="ChEBI" id="CHEBI:83421"/>
        <dbReference type="EC" id="3.1.3.16"/>
    </reaction>
</comment>
<keyword evidence="3 12" id="KW-0479">Metal-binding</keyword>
<evidence type="ECO:0000256" key="12">
    <source>
        <dbReference type="RuleBase" id="RU367080"/>
    </source>
</evidence>
<evidence type="ECO:0000256" key="7">
    <source>
        <dbReference type="ARBA" id="ARBA00022912"/>
    </source>
</evidence>
<dbReference type="GO" id="GO:0008270">
    <property type="term" value="F:zinc ion binding"/>
    <property type="evidence" value="ECO:0007669"/>
    <property type="project" value="UniProtKB-KW"/>
</dbReference>
<keyword evidence="8 12" id="KW-0539">Nucleus</keyword>
<evidence type="ECO:0000256" key="9">
    <source>
        <dbReference type="ARBA" id="ARBA00047761"/>
    </source>
</evidence>
<evidence type="ECO:0000256" key="10">
    <source>
        <dbReference type="ARBA" id="ARBA00048336"/>
    </source>
</evidence>
<evidence type="ECO:0000256" key="3">
    <source>
        <dbReference type="ARBA" id="ARBA00022723"/>
    </source>
</evidence>
<evidence type="ECO:0000313" key="16">
    <source>
        <dbReference type="Proteomes" id="UP000785200"/>
    </source>
</evidence>
<dbReference type="Pfam" id="PF04181">
    <property type="entry name" value="RPAP2_Rtr1"/>
    <property type="match status" value="1"/>
</dbReference>
<keyword evidence="6 12" id="KW-0862">Zinc</keyword>
<dbReference type="PANTHER" id="PTHR14732">
    <property type="entry name" value="RNA POLYMERASE II SUBUNIT B1 CTD PHOSPHATASE RPAP2-RELATED"/>
    <property type="match status" value="1"/>
</dbReference>
<keyword evidence="16" id="KW-1185">Reference proteome</keyword>
<comment type="caution">
    <text evidence="15">The sequence shown here is derived from an EMBL/GenBank/DDBJ whole genome shotgun (WGS) entry which is preliminary data.</text>
</comment>
<dbReference type="AlphaFoldDB" id="A0A9P6VSX9"/>
<dbReference type="Gene3D" id="1.25.40.820">
    <property type="match status" value="1"/>
</dbReference>
<evidence type="ECO:0000256" key="13">
    <source>
        <dbReference type="SAM" id="MobiDB-lite"/>
    </source>
</evidence>
<comment type="similarity">
    <text evidence="2 11 12">Belongs to the RPAP2 family.</text>
</comment>
<evidence type="ECO:0000313" key="15">
    <source>
        <dbReference type="EMBL" id="KAG0653017.1"/>
    </source>
</evidence>
<evidence type="ECO:0000256" key="4">
    <source>
        <dbReference type="ARBA" id="ARBA00022771"/>
    </source>
</evidence>
<comment type="subcellular location">
    <subcellularLocation>
        <location evidence="1 12">Nucleus</location>
    </subcellularLocation>
</comment>
<dbReference type="Proteomes" id="UP000785200">
    <property type="component" value="Unassembled WGS sequence"/>
</dbReference>
<dbReference type="EC" id="3.1.3.16" evidence="12"/>
<dbReference type="GO" id="GO:0043175">
    <property type="term" value="F:RNA polymerase core enzyme binding"/>
    <property type="evidence" value="ECO:0007669"/>
    <property type="project" value="UniProtKB-UniRule"/>
</dbReference>
<evidence type="ECO:0000256" key="8">
    <source>
        <dbReference type="ARBA" id="ARBA00023242"/>
    </source>
</evidence>
<reference evidence="15" key="1">
    <citation type="submission" date="2019-07" db="EMBL/GenBank/DDBJ databases">
        <title>Hyphodiscus hymeniophilus genome sequencing and assembly.</title>
        <authorList>
            <person name="Kramer G."/>
            <person name="Nodwell J."/>
        </authorList>
    </citation>
    <scope>NUCLEOTIDE SEQUENCE</scope>
    <source>
        <strain evidence="15">ATCC 34498</strain>
    </source>
</reference>
<evidence type="ECO:0000256" key="2">
    <source>
        <dbReference type="ARBA" id="ARBA00005676"/>
    </source>
</evidence>
<dbReference type="EMBL" id="VNKQ01000002">
    <property type="protein sequence ID" value="KAG0653017.1"/>
    <property type="molecule type" value="Genomic_DNA"/>
</dbReference>
<proteinExistence type="inferred from homology"/>
<evidence type="ECO:0000256" key="5">
    <source>
        <dbReference type="ARBA" id="ARBA00022801"/>
    </source>
</evidence>
<dbReference type="PANTHER" id="PTHR14732:SF0">
    <property type="entry name" value="RNA POLYMERASE II SUBUNIT B1 CTD PHOSPHATASE RPAP2-RELATED"/>
    <property type="match status" value="1"/>
</dbReference>
<evidence type="ECO:0000256" key="11">
    <source>
        <dbReference type="PROSITE-ProRule" id="PRU00812"/>
    </source>
</evidence>
<feature type="domain" description="RTR1-type" evidence="14">
    <location>
        <begin position="78"/>
        <end position="167"/>
    </location>
</feature>
<evidence type="ECO:0000259" key="14">
    <source>
        <dbReference type="PROSITE" id="PS51479"/>
    </source>
</evidence>
<dbReference type="OrthoDB" id="2590500at2759"/>
<keyword evidence="5 12" id="KW-0378">Hydrolase</keyword>
<dbReference type="InterPro" id="IPR038534">
    <property type="entry name" value="Rtr1/RPAP2_sf"/>
</dbReference>
<name>A0A9P6VSX9_9HELO</name>
<organism evidence="15 16">
    <name type="scientific">Hyphodiscus hymeniophilus</name>
    <dbReference type="NCBI Taxonomy" id="353542"/>
    <lineage>
        <taxon>Eukaryota</taxon>
        <taxon>Fungi</taxon>
        <taxon>Dikarya</taxon>
        <taxon>Ascomycota</taxon>
        <taxon>Pezizomycotina</taxon>
        <taxon>Leotiomycetes</taxon>
        <taxon>Helotiales</taxon>
        <taxon>Hyphodiscaceae</taxon>
        <taxon>Hyphodiscus</taxon>
    </lineage>
</organism>
<dbReference type="GO" id="GO:0005634">
    <property type="term" value="C:nucleus"/>
    <property type="evidence" value="ECO:0007669"/>
    <property type="project" value="UniProtKB-SubCell"/>
</dbReference>
<comment type="catalytic activity">
    <reaction evidence="10 12">
        <text>O-phospho-L-threonyl-[protein] + H2O = L-threonyl-[protein] + phosphate</text>
        <dbReference type="Rhea" id="RHEA:47004"/>
        <dbReference type="Rhea" id="RHEA-COMP:11060"/>
        <dbReference type="Rhea" id="RHEA-COMP:11605"/>
        <dbReference type="ChEBI" id="CHEBI:15377"/>
        <dbReference type="ChEBI" id="CHEBI:30013"/>
        <dbReference type="ChEBI" id="CHEBI:43474"/>
        <dbReference type="ChEBI" id="CHEBI:61977"/>
        <dbReference type="EC" id="3.1.3.16"/>
    </reaction>
</comment>
<feature type="region of interest" description="Disordered" evidence="13">
    <location>
        <begin position="180"/>
        <end position="207"/>
    </location>
</feature>
<evidence type="ECO:0000256" key="1">
    <source>
        <dbReference type="ARBA" id="ARBA00004123"/>
    </source>
</evidence>
<evidence type="ECO:0000256" key="6">
    <source>
        <dbReference type="ARBA" id="ARBA00022833"/>
    </source>
</evidence>
<protein>
    <recommendedName>
        <fullName evidence="12">RNA polymerase II subunit B1 CTD phosphatase RPAP2 homolog</fullName>
        <ecNumber evidence="12">3.1.3.16</ecNumber>
    </recommendedName>
</protein>
<dbReference type="InterPro" id="IPR039693">
    <property type="entry name" value="Rtr1/RPAP2"/>
</dbReference>